<dbReference type="InterPro" id="IPR051677">
    <property type="entry name" value="AfsR-DnrI-RedD_regulator"/>
</dbReference>
<dbReference type="Pfam" id="PF03704">
    <property type="entry name" value="BTAD"/>
    <property type="match status" value="1"/>
</dbReference>
<dbReference type="Pfam" id="PF00931">
    <property type="entry name" value="NB-ARC"/>
    <property type="match status" value="1"/>
</dbReference>
<dbReference type="EMBL" id="OBDY01000027">
    <property type="protein sequence ID" value="SNY64667.1"/>
    <property type="molecule type" value="Genomic_DNA"/>
</dbReference>
<dbReference type="GO" id="GO:0006355">
    <property type="term" value="P:regulation of DNA-templated transcription"/>
    <property type="evidence" value="ECO:0007669"/>
    <property type="project" value="InterPro"/>
</dbReference>
<keyword evidence="8" id="KW-1185">Reference proteome</keyword>
<dbReference type="Gene3D" id="1.10.10.10">
    <property type="entry name" value="Winged helix-like DNA-binding domain superfamily/Winged helix DNA-binding domain"/>
    <property type="match status" value="1"/>
</dbReference>
<evidence type="ECO:0000256" key="2">
    <source>
        <dbReference type="ARBA" id="ARBA00023015"/>
    </source>
</evidence>
<dbReference type="InterPro" id="IPR002182">
    <property type="entry name" value="NB-ARC"/>
</dbReference>
<dbReference type="Gene3D" id="3.40.50.300">
    <property type="entry name" value="P-loop containing nucleotide triphosphate hydrolases"/>
    <property type="match status" value="1"/>
</dbReference>
<dbReference type="GO" id="GO:0003677">
    <property type="term" value="F:DNA binding"/>
    <property type="evidence" value="ECO:0007669"/>
    <property type="project" value="UniProtKB-UniRule"/>
</dbReference>
<feature type="domain" description="OmpR/PhoB-type" evidence="6">
    <location>
        <begin position="1"/>
        <end position="105"/>
    </location>
</feature>
<dbReference type="InterPro" id="IPR036388">
    <property type="entry name" value="WH-like_DNA-bd_sf"/>
</dbReference>
<dbReference type="InterPro" id="IPR016032">
    <property type="entry name" value="Sig_transdc_resp-reg_C-effctor"/>
</dbReference>
<dbReference type="Proteomes" id="UP000219612">
    <property type="component" value="Unassembled WGS sequence"/>
</dbReference>
<organism evidence="7 8">
    <name type="scientific">Paractinoplanes atraurantiacus</name>
    <dbReference type="NCBI Taxonomy" id="1036182"/>
    <lineage>
        <taxon>Bacteria</taxon>
        <taxon>Bacillati</taxon>
        <taxon>Actinomycetota</taxon>
        <taxon>Actinomycetes</taxon>
        <taxon>Micromonosporales</taxon>
        <taxon>Micromonosporaceae</taxon>
        <taxon>Paractinoplanes</taxon>
    </lineage>
</organism>
<evidence type="ECO:0000256" key="5">
    <source>
        <dbReference type="PROSITE-ProRule" id="PRU01091"/>
    </source>
</evidence>
<accession>A0A285JY19</accession>
<dbReference type="AlphaFoldDB" id="A0A285JY19"/>
<dbReference type="PANTHER" id="PTHR35807">
    <property type="entry name" value="TRANSCRIPTIONAL REGULATOR REDD-RELATED"/>
    <property type="match status" value="1"/>
</dbReference>
<proteinExistence type="inferred from homology"/>
<comment type="similarity">
    <text evidence="1">Belongs to the AfsR/DnrI/RedD regulatory family.</text>
</comment>
<dbReference type="SUPFAM" id="SSF48452">
    <property type="entry name" value="TPR-like"/>
    <property type="match status" value="1"/>
</dbReference>
<feature type="DNA-binding region" description="OmpR/PhoB-type" evidence="5">
    <location>
        <begin position="1"/>
        <end position="105"/>
    </location>
</feature>
<evidence type="ECO:0000313" key="7">
    <source>
        <dbReference type="EMBL" id="SNY64667.1"/>
    </source>
</evidence>
<keyword evidence="3 5" id="KW-0238">DNA-binding</keyword>
<dbReference type="SUPFAM" id="SSF52540">
    <property type="entry name" value="P-loop containing nucleoside triphosphate hydrolases"/>
    <property type="match status" value="1"/>
</dbReference>
<protein>
    <submittedName>
        <fullName evidence="7">DNA-binding transcriptional activator of the SARP family</fullName>
    </submittedName>
</protein>
<reference evidence="7 8" key="1">
    <citation type="submission" date="2017-09" db="EMBL/GenBank/DDBJ databases">
        <authorList>
            <person name="Ehlers B."/>
            <person name="Leendertz F.H."/>
        </authorList>
    </citation>
    <scope>NUCLEOTIDE SEQUENCE [LARGE SCALE GENOMIC DNA]</scope>
    <source>
        <strain evidence="7 8">CGMCC 4.6857</strain>
    </source>
</reference>
<dbReference type="GO" id="GO:0000160">
    <property type="term" value="P:phosphorelay signal transduction system"/>
    <property type="evidence" value="ECO:0007669"/>
    <property type="project" value="InterPro"/>
</dbReference>
<dbReference type="InterPro" id="IPR011990">
    <property type="entry name" value="TPR-like_helical_dom_sf"/>
</dbReference>
<name>A0A285JY19_9ACTN</name>
<dbReference type="GO" id="GO:0043531">
    <property type="term" value="F:ADP binding"/>
    <property type="evidence" value="ECO:0007669"/>
    <property type="project" value="InterPro"/>
</dbReference>
<gene>
    <name evidence="7" type="ORF">SAMN05421748_12715</name>
</gene>
<keyword evidence="2" id="KW-0805">Transcription regulation</keyword>
<sequence>MANVAATTLRFSVLGPVRVRNGTVDLELGGRQQRLLLALLLARAGTVVGLGELVDAIWGDDPPVSAVNSIHRAVGTLRRLIEPNLPVRAVGEHLVRHSAGYRLEVDEDALDLLRFRALVRRARQAAGEAEAVHHYAEALSLWQGPPAAGLEPVSRTHPAFIALEAELAQTVREAGDVALRAGYAQLILPTLRRVGGWRPFDEALQTRVMLALAAEGRQAEALDAFQEIRRRLSDELGLDPGPELRDARDRVLRQQSTAAPAPDDLPPAPRAFVPAQLPGDHPYYTGRADVLARAEAILADDRRQGRPTVALAFDGMPGVGKTTFAVHLAHRLAPSYPDGQLYVDLRGFATEGPMTPAEALRGLLSSLGVRGDDQPAELQAAAGLFRSLLAGRRMLLVFDNVRDFEQVRHLLPGTPGSLVLLTSRARITDLITAGAHPLPIELPSTAEARENLVSRLGRARVDAEPTAVQALIERCARHPLALAMVAARAMARPDTPLTEIAADLAVGPERLDGFEGNLAAIFSWSYRALSPAAAALFRLLPLYPGPEVTVDVAAALAGTDERTARSLLAELAQQMLTQVRGGRHQLHDLLRAYAAGLSETEDAQQSRDAAASRLYEHLGWVDQRPSRSSSAARSAIA</sequence>
<evidence type="ECO:0000256" key="4">
    <source>
        <dbReference type="ARBA" id="ARBA00023163"/>
    </source>
</evidence>
<dbReference type="SMART" id="SM01043">
    <property type="entry name" value="BTAD"/>
    <property type="match status" value="1"/>
</dbReference>
<dbReference type="PRINTS" id="PR00364">
    <property type="entry name" value="DISEASERSIST"/>
</dbReference>
<dbReference type="PANTHER" id="PTHR35807:SF1">
    <property type="entry name" value="TRANSCRIPTIONAL REGULATOR REDD"/>
    <property type="match status" value="1"/>
</dbReference>
<keyword evidence="4" id="KW-0804">Transcription</keyword>
<dbReference type="Pfam" id="PF00486">
    <property type="entry name" value="Trans_reg_C"/>
    <property type="match status" value="1"/>
</dbReference>
<evidence type="ECO:0000259" key="6">
    <source>
        <dbReference type="PROSITE" id="PS51755"/>
    </source>
</evidence>
<dbReference type="CDD" id="cd15831">
    <property type="entry name" value="BTAD"/>
    <property type="match status" value="1"/>
</dbReference>
<dbReference type="OrthoDB" id="7628974at2"/>
<evidence type="ECO:0000313" key="8">
    <source>
        <dbReference type="Proteomes" id="UP000219612"/>
    </source>
</evidence>
<evidence type="ECO:0000256" key="3">
    <source>
        <dbReference type="ARBA" id="ARBA00023125"/>
    </source>
</evidence>
<dbReference type="InterPro" id="IPR001867">
    <property type="entry name" value="OmpR/PhoB-type_DNA-bd"/>
</dbReference>
<dbReference type="SMART" id="SM00862">
    <property type="entry name" value="Trans_reg_C"/>
    <property type="match status" value="1"/>
</dbReference>
<dbReference type="Gene3D" id="1.25.40.10">
    <property type="entry name" value="Tetratricopeptide repeat domain"/>
    <property type="match status" value="1"/>
</dbReference>
<evidence type="ECO:0000256" key="1">
    <source>
        <dbReference type="ARBA" id="ARBA00005820"/>
    </source>
</evidence>
<dbReference type="InterPro" id="IPR027417">
    <property type="entry name" value="P-loop_NTPase"/>
</dbReference>
<dbReference type="InterPro" id="IPR005158">
    <property type="entry name" value="BTAD"/>
</dbReference>
<dbReference type="PROSITE" id="PS51755">
    <property type="entry name" value="OMPR_PHOB"/>
    <property type="match status" value="1"/>
</dbReference>
<dbReference type="SUPFAM" id="SSF46894">
    <property type="entry name" value="C-terminal effector domain of the bipartite response regulators"/>
    <property type="match status" value="1"/>
</dbReference>